<gene>
    <name evidence="2" type="ORF">EWV92_02440</name>
</gene>
<dbReference type="AlphaFoldDB" id="A0A552F5J8"/>
<protein>
    <submittedName>
        <fullName evidence="2">Uncharacterized protein</fullName>
    </submittedName>
</protein>
<keyword evidence="1" id="KW-0812">Transmembrane</keyword>
<dbReference type="EMBL" id="SFBI01000027">
    <property type="protein sequence ID" value="TRU41992.1"/>
    <property type="molecule type" value="Genomic_DNA"/>
</dbReference>
<organism evidence="2 3">
    <name type="scientific">Microcystis aeruginosa Ma_MB_S_20031200_S102</name>
    <dbReference type="NCBI Taxonomy" id="2486254"/>
    <lineage>
        <taxon>Bacteria</taxon>
        <taxon>Bacillati</taxon>
        <taxon>Cyanobacteriota</taxon>
        <taxon>Cyanophyceae</taxon>
        <taxon>Oscillatoriophycideae</taxon>
        <taxon>Chroococcales</taxon>
        <taxon>Microcystaceae</taxon>
        <taxon>Microcystis</taxon>
    </lineage>
</organism>
<comment type="caution">
    <text evidence="2">The sequence shown here is derived from an EMBL/GenBank/DDBJ whole genome shotgun (WGS) entry which is preliminary data.</text>
</comment>
<reference evidence="2 3" key="1">
    <citation type="submission" date="2019-01" db="EMBL/GenBank/DDBJ databases">
        <title>Coherence of Microcystis species and biogeography revealed through population genomics.</title>
        <authorList>
            <person name="Perez-Carrascal O.M."/>
            <person name="Terrat Y."/>
            <person name="Giani A."/>
            <person name="Fortin N."/>
            <person name="Tromas N."/>
            <person name="Shapiro B.J."/>
        </authorList>
    </citation>
    <scope>NUCLEOTIDE SEQUENCE [LARGE SCALE GENOMIC DNA]</scope>
    <source>
        <strain evidence="2">Ma_MB_S_20031200_S102</strain>
    </source>
</reference>
<proteinExistence type="predicted"/>
<sequence length="87" mass="9934">MFGIIGHGFTVTIGVFNIWINSWCKGHNFGSSRFCLISLTYNMIDLCVLCVFVVRSTPLLGVMYLRIYFTHQTWESLISDAAYLSEN</sequence>
<evidence type="ECO:0000313" key="2">
    <source>
        <dbReference type="EMBL" id="TRU41992.1"/>
    </source>
</evidence>
<feature type="transmembrane region" description="Helical" evidence="1">
    <location>
        <begin position="36"/>
        <end position="54"/>
    </location>
</feature>
<evidence type="ECO:0000313" key="3">
    <source>
        <dbReference type="Proteomes" id="UP000317708"/>
    </source>
</evidence>
<keyword evidence="1" id="KW-0472">Membrane</keyword>
<evidence type="ECO:0000256" key="1">
    <source>
        <dbReference type="SAM" id="Phobius"/>
    </source>
</evidence>
<dbReference type="Proteomes" id="UP000317708">
    <property type="component" value="Unassembled WGS sequence"/>
</dbReference>
<keyword evidence="1" id="KW-1133">Transmembrane helix</keyword>
<name>A0A552F5J8_MICAE</name>
<feature type="transmembrane region" description="Helical" evidence="1">
    <location>
        <begin position="6"/>
        <end position="24"/>
    </location>
</feature>
<accession>A0A552F5J8</accession>